<gene>
    <name evidence="4" type="ORF">GCM10025780_07550</name>
</gene>
<feature type="transmembrane region" description="Helical" evidence="2">
    <location>
        <begin position="37"/>
        <end position="57"/>
    </location>
</feature>
<feature type="domain" description="CshA" evidence="3">
    <location>
        <begin position="808"/>
        <end position="880"/>
    </location>
</feature>
<keyword evidence="2" id="KW-0472">Membrane</keyword>
<evidence type="ECO:0000313" key="5">
    <source>
        <dbReference type="Proteomes" id="UP001501295"/>
    </source>
</evidence>
<feature type="region of interest" description="Disordered" evidence="1">
    <location>
        <begin position="1"/>
        <end position="20"/>
    </location>
</feature>
<sequence length="1149" mass="113795">MAIPLRVPPTADEDTHPESTRMPFLARTARHRRRPSLLRAAALAVAGVLAVGAFAAVTPSAPARAATITPIQCTAGAGLLVSSNGSASMLSRVVITSGGATTTPVGQLNDVVNAIGWYSPDGTNGYLYGINDQGHYVRFGENAGAGEQDLGVSTDSSGATVSLTYQNGVSMVPAPAGVMTDDGYHLAINQVAQANGYYRIVKTYLGGAGPLTSTYIPLSGVLLPANPVDFSFNPYDGLLYSYIGGSVYSIDADTGVTALVPTTTAPGTTAINAKAGGSWTDSLGNLYFYENLSPGTDILKLDPKTDMLTRVAASSQFSQFDATACLPPSLGKTVSPSSATTGGALTFTFSLANPTAHAEAGASFVDTLPAGSGLTWDASSIAPPAGSTVAISGSTLTVTGISIPKASDGLLQFTAGVKVTGAFTPKGYTNTASLTAGGTTVASDDPTLPGSTDPTPFTLYLNPAAQPDTATTPQGVAVTTAVAANDSGNGAVDATTVRLVDGTGALVTSRTIAGQGTYTVGSDGTVAFAPVPTFTGTATSVAYSIADSSGHRSTSTLVVTVTPAPAPSGVPDTASTAWNTAVGITPTSNDDAGSTAARFDPTSVRLTDPVSSAAVTSVTVAGHGSYAVDTTTGVVTFTPVPAFSGSATPVGYTASTTFGTAVSSTITVSVGAPAAPTATDDTGFAPFAHPLTLTPLANDDAGPNGAVFDSTSLRLLDSAGTSRSTVSVAGEGVWTVGGSGSVVFTPAAGFSGAATPLRYTATTNGGATVTGRMTPTIGAAPTAAPKAVLVPAGRTATLALLAGDAAGSRATIDAGSVVVVDSAGASHTTLTISSVGSWTVGATGSVAFVPVTGYAGTTTVGYRFADSDGNTASSTASVTVATPPVAVADSAVIRSGETATVSPSANDSRSGTGAAFVSSTLHLVDPTTGAAVDTVTVDGQGTWSVGSAGAVTFVSSESFSGSATPVRYTVQDRDGESTGAPMSVTVNAIPAAAAPDTKTAKPGQTVTIDPLANDSSGLVRTTLRLVNRATKTLVTTLTVPDEGTYVVDTTTGLVAFTPATGFTGTSTVTYSASNASGVAVESTIVVSVAAASTIAPARSGDPALAFTGSRGVGPMMLVALLAVGAGVGLRLRLGLRRRRGTAGRHRSVN</sequence>
<feature type="domain" description="CshA" evidence="3">
    <location>
        <begin position="566"/>
        <end position="670"/>
    </location>
</feature>
<feature type="domain" description="CshA" evidence="3">
    <location>
        <begin position="994"/>
        <end position="1085"/>
    </location>
</feature>
<evidence type="ECO:0000256" key="2">
    <source>
        <dbReference type="SAM" id="Phobius"/>
    </source>
</evidence>
<comment type="caution">
    <text evidence="4">The sequence shown here is derived from an EMBL/GenBank/DDBJ whole genome shotgun (WGS) entry which is preliminary data.</text>
</comment>
<protein>
    <recommendedName>
        <fullName evidence="3">CshA domain-containing protein</fullName>
    </recommendedName>
</protein>
<dbReference type="EMBL" id="BAABLM010000001">
    <property type="protein sequence ID" value="GAA4667724.1"/>
    <property type="molecule type" value="Genomic_DNA"/>
</dbReference>
<accession>A0ABP8VND3</accession>
<feature type="domain" description="CshA" evidence="3">
    <location>
        <begin position="887"/>
        <end position="986"/>
    </location>
</feature>
<dbReference type="Proteomes" id="UP001501295">
    <property type="component" value="Unassembled WGS sequence"/>
</dbReference>
<keyword evidence="2" id="KW-1133">Transmembrane helix</keyword>
<keyword evidence="5" id="KW-1185">Reference proteome</keyword>
<proteinExistence type="predicted"/>
<dbReference type="InterPro" id="IPR026395">
    <property type="entry name" value="CshA_fibril"/>
</dbReference>
<name>A0ABP8VND3_9MICO</name>
<organism evidence="4 5">
    <name type="scientific">Frondihabitans cladoniiphilus</name>
    <dbReference type="NCBI Taxonomy" id="715785"/>
    <lineage>
        <taxon>Bacteria</taxon>
        <taxon>Bacillati</taxon>
        <taxon>Actinomycetota</taxon>
        <taxon>Actinomycetes</taxon>
        <taxon>Micrococcales</taxon>
        <taxon>Microbacteriaceae</taxon>
        <taxon>Frondihabitans</taxon>
    </lineage>
</organism>
<evidence type="ECO:0000313" key="4">
    <source>
        <dbReference type="EMBL" id="GAA4667724.1"/>
    </source>
</evidence>
<keyword evidence="2" id="KW-0812">Transmembrane</keyword>
<feature type="domain" description="CshA" evidence="3">
    <location>
        <begin position="462"/>
        <end position="561"/>
    </location>
</feature>
<evidence type="ECO:0000256" key="1">
    <source>
        <dbReference type="SAM" id="MobiDB-lite"/>
    </source>
</evidence>
<dbReference type="NCBIfam" id="TIGR04225">
    <property type="entry name" value="CshA_fibril_rpt"/>
    <property type="match status" value="5"/>
</dbReference>
<reference evidence="5" key="1">
    <citation type="journal article" date="2019" name="Int. J. Syst. Evol. Microbiol.">
        <title>The Global Catalogue of Microorganisms (GCM) 10K type strain sequencing project: providing services to taxonomists for standard genome sequencing and annotation.</title>
        <authorList>
            <consortium name="The Broad Institute Genomics Platform"/>
            <consortium name="The Broad Institute Genome Sequencing Center for Infectious Disease"/>
            <person name="Wu L."/>
            <person name="Ma J."/>
        </authorList>
    </citation>
    <scope>NUCLEOTIDE SEQUENCE [LARGE SCALE GENOMIC DNA]</scope>
    <source>
        <strain evidence="5">JCM 18956</strain>
    </source>
</reference>
<evidence type="ECO:0000259" key="3">
    <source>
        <dbReference type="Pfam" id="PF19076"/>
    </source>
</evidence>
<feature type="domain" description="CshA" evidence="3">
    <location>
        <begin position="694"/>
        <end position="777"/>
    </location>
</feature>
<dbReference type="Pfam" id="PF19076">
    <property type="entry name" value="CshA_repeat"/>
    <property type="match status" value="6"/>
</dbReference>
<feature type="transmembrane region" description="Helical" evidence="2">
    <location>
        <begin position="1111"/>
        <end position="1129"/>
    </location>
</feature>